<dbReference type="InterPro" id="IPR029035">
    <property type="entry name" value="DHS-like_NAD/FAD-binding_dom"/>
</dbReference>
<dbReference type="Gene3D" id="3.40.50.1220">
    <property type="entry name" value="TPP-binding domain"/>
    <property type="match status" value="1"/>
</dbReference>
<feature type="non-terminal residue" evidence="2">
    <location>
        <position position="1"/>
    </location>
</feature>
<sequence>KDFRVKLTGREEDADSGTSLTSASIVIGGGRGVGSADGFSVLEALAECIDGAVGGSRVATNNGWIPHTKQVGLTGNRIAPKLYIACGISGAVQHLVGCKGAKKIMVINNDPQAPFFTKADYGVIGDLHEILPAITQELKKNQN</sequence>
<evidence type="ECO:0000313" key="2">
    <source>
        <dbReference type="EMBL" id="SVE53588.1"/>
    </source>
</evidence>
<gene>
    <name evidence="2" type="ORF">METZ01_LOCUS506442</name>
</gene>
<reference evidence="2" key="1">
    <citation type="submission" date="2018-05" db="EMBL/GenBank/DDBJ databases">
        <authorList>
            <person name="Lanie J.A."/>
            <person name="Ng W.-L."/>
            <person name="Kazmierczak K.M."/>
            <person name="Andrzejewski T.M."/>
            <person name="Davidsen T.M."/>
            <person name="Wayne K.J."/>
            <person name="Tettelin H."/>
            <person name="Glass J.I."/>
            <person name="Rusch D."/>
            <person name="Podicherti R."/>
            <person name="Tsui H.-C.T."/>
            <person name="Winkler M.E."/>
        </authorList>
    </citation>
    <scope>NUCLEOTIDE SEQUENCE</scope>
</reference>
<dbReference type="GO" id="GO:0050660">
    <property type="term" value="F:flavin adenine dinucleotide binding"/>
    <property type="evidence" value="ECO:0007669"/>
    <property type="project" value="InterPro"/>
</dbReference>
<dbReference type="SUPFAM" id="SSF52467">
    <property type="entry name" value="DHS-like NAD/FAD-binding domain"/>
    <property type="match status" value="1"/>
</dbReference>
<protein>
    <recommendedName>
        <fullName evidence="1">Electron transfer flavoprotein alpha subunit C-terminal domain-containing protein</fullName>
    </recommendedName>
</protein>
<dbReference type="AlphaFoldDB" id="A0A383EBV7"/>
<accession>A0A383EBV7</accession>
<dbReference type="PANTHER" id="PTHR43153">
    <property type="entry name" value="ELECTRON TRANSFER FLAVOPROTEIN ALPHA"/>
    <property type="match status" value="1"/>
</dbReference>
<dbReference type="EMBL" id="UINC01224111">
    <property type="protein sequence ID" value="SVE53588.1"/>
    <property type="molecule type" value="Genomic_DNA"/>
</dbReference>
<organism evidence="2">
    <name type="scientific">marine metagenome</name>
    <dbReference type="NCBI Taxonomy" id="408172"/>
    <lineage>
        <taxon>unclassified sequences</taxon>
        <taxon>metagenomes</taxon>
        <taxon>ecological metagenomes</taxon>
    </lineage>
</organism>
<feature type="domain" description="Electron transfer flavoprotein alpha subunit C-terminal" evidence="1">
    <location>
        <begin position="20"/>
        <end position="99"/>
    </location>
</feature>
<dbReference type="Pfam" id="PF00766">
    <property type="entry name" value="ETF_alpha"/>
    <property type="match status" value="1"/>
</dbReference>
<name>A0A383EBV7_9ZZZZ</name>
<dbReference type="PANTHER" id="PTHR43153:SF1">
    <property type="entry name" value="ELECTRON TRANSFER FLAVOPROTEIN SUBUNIT ALPHA, MITOCHONDRIAL"/>
    <property type="match status" value="1"/>
</dbReference>
<evidence type="ECO:0000259" key="1">
    <source>
        <dbReference type="Pfam" id="PF00766"/>
    </source>
</evidence>
<proteinExistence type="predicted"/>
<dbReference type="GO" id="GO:0009055">
    <property type="term" value="F:electron transfer activity"/>
    <property type="evidence" value="ECO:0007669"/>
    <property type="project" value="InterPro"/>
</dbReference>
<dbReference type="InterPro" id="IPR014731">
    <property type="entry name" value="ETF_asu_C"/>
</dbReference>
<dbReference type="InterPro" id="IPR001308">
    <property type="entry name" value="ETF_a/FixB"/>
</dbReference>
<dbReference type="GO" id="GO:0033539">
    <property type="term" value="P:fatty acid beta-oxidation using acyl-CoA dehydrogenase"/>
    <property type="evidence" value="ECO:0007669"/>
    <property type="project" value="TreeGrafter"/>
</dbReference>